<organism evidence="1 2">
    <name type="scientific">Leptospira kirschneri str. H1</name>
    <dbReference type="NCBI Taxonomy" id="1049966"/>
    <lineage>
        <taxon>Bacteria</taxon>
        <taxon>Pseudomonadati</taxon>
        <taxon>Spirochaetota</taxon>
        <taxon>Spirochaetia</taxon>
        <taxon>Leptospirales</taxon>
        <taxon>Leptospiraceae</taxon>
        <taxon>Leptospira</taxon>
    </lineage>
</organism>
<reference evidence="1 2" key="1">
    <citation type="submission" date="2012-10" db="EMBL/GenBank/DDBJ databases">
        <authorList>
            <person name="Harkins D.M."/>
            <person name="Durkin A.S."/>
            <person name="Brinkac L.M."/>
            <person name="Selengut J.D."/>
            <person name="Sanka R."/>
            <person name="DePew J."/>
            <person name="Purushe J."/>
            <person name="Peacock S.J."/>
            <person name="Thaipadungpanit J."/>
            <person name="Wuthiekanun V.W."/>
            <person name="Day N.P."/>
            <person name="Vinetz J.M."/>
            <person name="Sutton G.G."/>
            <person name="Nelson W.C."/>
            <person name="Fouts D.E."/>
        </authorList>
    </citation>
    <scope>NUCLEOTIDE SEQUENCE [LARGE SCALE GENOMIC DNA]</scope>
    <source>
        <strain evidence="1 2">H1</strain>
    </source>
</reference>
<accession>A0A0E2AYX7</accession>
<comment type="caution">
    <text evidence="1">The sequence shown here is derived from an EMBL/GenBank/DDBJ whole genome shotgun (WGS) entry which is preliminary data.</text>
</comment>
<evidence type="ECO:0000313" key="2">
    <source>
        <dbReference type="Proteomes" id="UP000006253"/>
    </source>
</evidence>
<dbReference type="AlphaFoldDB" id="A0A0E2AYX7"/>
<protein>
    <submittedName>
        <fullName evidence="1">Uncharacterized protein</fullName>
    </submittedName>
</protein>
<dbReference type="EMBL" id="AHMY02000059">
    <property type="protein sequence ID" value="EKO14156.1"/>
    <property type="molecule type" value="Genomic_DNA"/>
</dbReference>
<dbReference type="Proteomes" id="UP000006253">
    <property type="component" value="Unassembled WGS sequence"/>
</dbReference>
<evidence type="ECO:0000313" key="1">
    <source>
        <dbReference type="EMBL" id="EKO14156.1"/>
    </source>
</evidence>
<sequence length="39" mass="4573">MNKNQYSKILIKYGLSVFAENIANPKKLNICNLEKIYKQ</sequence>
<name>A0A0E2AYX7_9LEPT</name>
<gene>
    <name evidence="1" type="ORF">LEP1GSC081_2057</name>
</gene>
<proteinExistence type="predicted"/>